<dbReference type="AlphaFoldDB" id="A0A518CQ62"/>
<evidence type="ECO:0000313" key="2">
    <source>
        <dbReference type="Proteomes" id="UP000317178"/>
    </source>
</evidence>
<accession>A0A518CQ62</accession>
<dbReference type="EMBL" id="CP036281">
    <property type="protein sequence ID" value="QDU81358.1"/>
    <property type="molecule type" value="Genomic_DNA"/>
</dbReference>
<dbReference type="Proteomes" id="UP000317178">
    <property type="component" value="Chromosome"/>
</dbReference>
<proteinExistence type="predicted"/>
<gene>
    <name evidence="1" type="ORF">Pla110_30990</name>
</gene>
<name>A0A518CQ62_9PLAN</name>
<sequence length="40" mass="4709">MPKNLIQIYLNEAYGTEKDPDSLNRRKEKAFRDLIMGILL</sequence>
<evidence type="ECO:0000313" key="1">
    <source>
        <dbReference type="EMBL" id="QDU81358.1"/>
    </source>
</evidence>
<dbReference type="RefSeq" id="WP_261342278.1">
    <property type="nucleotide sequence ID" value="NZ_CP036281.1"/>
</dbReference>
<protein>
    <submittedName>
        <fullName evidence="1">Uncharacterized protein</fullName>
    </submittedName>
</protein>
<reference evidence="1 2" key="1">
    <citation type="submission" date="2019-02" db="EMBL/GenBank/DDBJ databases">
        <title>Deep-cultivation of Planctomycetes and their phenomic and genomic characterization uncovers novel biology.</title>
        <authorList>
            <person name="Wiegand S."/>
            <person name="Jogler M."/>
            <person name="Boedeker C."/>
            <person name="Pinto D."/>
            <person name="Vollmers J."/>
            <person name="Rivas-Marin E."/>
            <person name="Kohn T."/>
            <person name="Peeters S.H."/>
            <person name="Heuer A."/>
            <person name="Rast P."/>
            <person name="Oberbeckmann S."/>
            <person name="Bunk B."/>
            <person name="Jeske O."/>
            <person name="Meyerdierks A."/>
            <person name="Storesund J.E."/>
            <person name="Kallscheuer N."/>
            <person name="Luecker S."/>
            <person name="Lage O.M."/>
            <person name="Pohl T."/>
            <person name="Merkel B.J."/>
            <person name="Hornburger P."/>
            <person name="Mueller R.-W."/>
            <person name="Bruemmer F."/>
            <person name="Labrenz M."/>
            <person name="Spormann A.M."/>
            <person name="Op den Camp H."/>
            <person name="Overmann J."/>
            <person name="Amann R."/>
            <person name="Jetten M.S.M."/>
            <person name="Mascher T."/>
            <person name="Medema M.H."/>
            <person name="Devos D.P."/>
            <person name="Kaster A.-K."/>
            <person name="Ovreas L."/>
            <person name="Rohde M."/>
            <person name="Galperin M.Y."/>
            <person name="Jogler C."/>
        </authorList>
    </citation>
    <scope>NUCLEOTIDE SEQUENCE [LARGE SCALE GENOMIC DNA]</scope>
    <source>
        <strain evidence="1 2">Pla110</strain>
    </source>
</reference>
<dbReference type="KEGG" id="plon:Pla110_30990"/>
<keyword evidence="2" id="KW-1185">Reference proteome</keyword>
<organism evidence="1 2">
    <name type="scientific">Polystyrenella longa</name>
    <dbReference type="NCBI Taxonomy" id="2528007"/>
    <lineage>
        <taxon>Bacteria</taxon>
        <taxon>Pseudomonadati</taxon>
        <taxon>Planctomycetota</taxon>
        <taxon>Planctomycetia</taxon>
        <taxon>Planctomycetales</taxon>
        <taxon>Planctomycetaceae</taxon>
        <taxon>Polystyrenella</taxon>
    </lineage>
</organism>